<name>A0A7R7XUN7_9EURO</name>
<feature type="compositionally biased region" description="Pro residues" evidence="1">
    <location>
        <begin position="234"/>
        <end position="243"/>
    </location>
</feature>
<feature type="compositionally biased region" description="Low complexity" evidence="1">
    <location>
        <begin position="272"/>
        <end position="298"/>
    </location>
</feature>
<proteinExistence type="predicted"/>
<dbReference type="EMBL" id="AP024448">
    <property type="protein sequence ID" value="BCS27707.1"/>
    <property type="molecule type" value="Genomic_DNA"/>
</dbReference>
<dbReference type="GeneID" id="64977712"/>
<dbReference type="KEGG" id="apuu:APUU_60755S"/>
<gene>
    <name evidence="2" type="ORF">APUU_60755S</name>
</gene>
<keyword evidence="3" id="KW-1185">Reference proteome</keyword>
<feature type="region of interest" description="Disordered" evidence="1">
    <location>
        <begin position="148"/>
        <end position="334"/>
    </location>
</feature>
<dbReference type="Proteomes" id="UP000654913">
    <property type="component" value="Chromosome 6"/>
</dbReference>
<organism evidence="2 3">
    <name type="scientific">Aspergillus puulaauensis</name>
    <dbReference type="NCBI Taxonomy" id="1220207"/>
    <lineage>
        <taxon>Eukaryota</taxon>
        <taxon>Fungi</taxon>
        <taxon>Dikarya</taxon>
        <taxon>Ascomycota</taxon>
        <taxon>Pezizomycotina</taxon>
        <taxon>Eurotiomycetes</taxon>
        <taxon>Eurotiomycetidae</taxon>
        <taxon>Eurotiales</taxon>
        <taxon>Aspergillaceae</taxon>
        <taxon>Aspergillus</taxon>
    </lineage>
</organism>
<feature type="compositionally biased region" description="Pro residues" evidence="1">
    <location>
        <begin position="299"/>
        <end position="313"/>
    </location>
</feature>
<evidence type="ECO:0000313" key="2">
    <source>
        <dbReference type="EMBL" id="BCS27707.1"/>
    </source>
</evidence>
<accession>A0A7R7XUN7</accession>
<feature type="compositionally biased region" description="Basic and acidic residues" evidence="1">
    <location>
        <begin position="70"/>
        <end position="95"/>
    </location>
</feature>
<evidence type="ECO:0000256" key="1">
    <source>
        <dbReference type="SAM" id="MobiDB-lite"/>
    </source>
</evidence>
<dbReference type="AlphaFoldDB" id="A0A7R7XUN7"/>
<sequence length="334" mass="36142">MEEIRDTIQKLKHLSDTSDANFNSTTDGNEAAIEATKSRLNEIETGQKDMAKLLDELRGKIAEQHVNSPQEERGKWESLDKQVQKESTSLRETTRTTRSTTEALQSTAATLNCCANVTNNQELGTTAAGRIIQESLRGVDRLPRLRRGERSAAVRGPALSTGPTRRPPRRVRAPLLPPPMVARQIPTGTIPTSENPPPLPPRTVSQGSGVTRPDILEPLRDPSTVTPIEECLPDLPPRPPPSLPTRSDPGSYTFDRRGGVVSPPSLDIPTPSTQRSRLFSSSSTGTESSAMSALVSDPPSLPPSSPRIPPTKPLKPRHLKSKAAVGLEGHNNNS</sequence>
<reference evidence="2" key="2">
    <citation type="submission" date="2021-02" db="EMBL/GenBank/DDBJ databases">
        <title>Aspergillus puulaauensis MK2 genome sequence.</title>
        <authorList>
            <person name="Futagami T."/>
            <person name="Mori K."/>
            <person name="Kadooka C."/>
            <person name="Tanaka T."/>
        </authorList>
    </citation>
    <scope>NUCLEOTIDE SEQUENCE</scope>
    <source>
        <strain evidence="2">MK2</strain>
    </source>
</reference>
<evidence type="ECO:0000313" key="3">
    <source>
        <dbReference type="Proteomes" id="UP000654913"/>
    </source>
</evidence>
<protein>
    <submittedName>
        <fullName evidence="2">Uncharacterized protein</fullName>
    </submittedName>
</protein>
<feature type="region of interest" description="Disordered" evidence="1">
    <location>
        <begin position="65"/>
        <end position="101"/>
    </location>
</feature>
<dbReference type="RefSeq" id="XP_041559901.1">
    <property type="nucleotide sequence ID" value="XM_041694030.1"/>
</dbReference>
<reference evidence="2" key="1">
    <citation type="submission" date="2021-01" db="EMBL/GenBank/DDBJ databases">
        <authorList>
            <consortium name="Aspergillus puulaauensis MK2 genome sequencing consortium"/>
            <person name="Kazuki M."/>
            <person name="Futagami T."/>
        </authorList>
    </citation>
    <scope>NUCLEOTIDE SEQUENCE</scope>
    <source>
        <strain evidence="2">MK2</strain>
    </source>
</reference>